<keyword evidence="2" id="KW-1185">Reference proteome</keyword>
<reference evidence="1" key="1">
    <citation type="submission" date="2023-09" db="EMBL/GenBank/DDBJ databases">
        <title>Description of first Herbaspirillum huttiense subsp. nephrolepsisexaltata and Herbaspirillum huttiense subsp. lycopersicon.</title>
        <authorList>
            <person name="Poudel M."/>
            <person name="Sharma A."/>
            <person name="Goss E."/>
            <person name="Tapia J.H."/>
            <person name="Harmon C.M."/>
            <person name="Jones J.B."/>
        </authorList>
    </citation>
    <scope>NUCLEOTIDE SEQUENCE</scope>
    <source>
        <strain evidence="1">SE1</strain>
    </source>
</reference>
<dbReference type="Proteomes" id="UP001246576">
    <property type="component" value="Unassembled WGS sequence"/>
</dbReference>
<gene>
    <name evidence="1" type="ORF">RI048_02490</name>
</gene>
<protein>
    <submittedName>
        <fullName evidence="1">Uncharacterized protein</fullName>
    </submittedName>
</protein>
<sequence length="66" mass="7768">MSDLGLWIAAGRPLWNRLMHAYWTWRANNAARDAEVEKLAADQALANVEEFRRREREFRAIAVRNL</sequence>
<evidence type="ECO:0000313" key="1">
    <source>
        <dbReference type="EMBL" id="MDR9847074.1"/>
    </source>
</evidence>
<comment type="caution">
    <text evidence="1">The sequence shown here is derived from an EMBL/GenBank/DDBJ whole genome shotgun (WGS) entry which is preliminary data.</text>
</comment>
<proteinExistence type="predicted"/>
<accession>A0ABU2EG09</accession>
<evidence type="ECO:0000313" key="2">
    <source>
        <dbReference type="Proteomes" id="UP001246576"/>
    </source>
</evidence>
<name>A0ABU2EG09_9BURK</name>
<dbReference type="EMBL" id="JAVLSJ010000001">
    <property type="protein sequence ID" value="MDR9847074.1"/>
    <property type="molecule type" value="Genomic_DNA"/>
</dbReference>
<dbReference type="RefSeq" id="WP_310839496.1">
    <property type="nucleotide sequence ID" value="NZ_JAVLSJ010000001.1"/>
</dbReference>
<organism evidence="1 2">
    <name type="scientific">Herbaspirillum huttiense subsp. lycopersici</name>
    <dbReference type="NCBI Taxonomy" id="3074428"/>
    <lineage>
        <taxon>Bacteria</taxon>
        <taxon>Pseudomonadati</taxon>
        <taxon>Pseudomonadota</taxon>
        <taxon>Betaproteobacteria</taxon>
        <taxon>Burkholderiales</taxon>
        <taxon>Oxalobacteraceae</taxon>
        <taxon>Herbaspirillum</taxon>
    </lineage>
</organism>